<keyword evidence="5" id="KW-0119">Carbohydrate metabolism</keyword>
<feature type="compositionally biased region" description="Polar residues" evidence="9">
    <location>
        <begin position="161"/>
        <end position="171"/>
    </location>
</feature>
<feature type="non-terminal residue" evidence="11">
    <location>
        <position position="1"/>
    </location>
</feature>
<evidence type="ECO:0000256" key="8">
    <source>
        <dbReference type="PROSITE-ProRule" id="PRU10061"/>
    </source>
</evidence>
<comment type="similarity">
    <text evidence="1">Belongs to the glycosyl hydrolase 10 (cellulase F) family.</text>
</comment>
<proteinExistence type="inferred from homology"/>
<keyword evidence="2" id="KW-0858">Xylan degradation</keyword>
<dbReference type="PANTHER" id="PTHR31490">
    <property type="entry name" value="GLYCOSYL HYDROLASE"/>
    <property type="match status" value="1"/>
</dbReference>
<evidence type="ECO:0000256" key="5">
    <source>
        <dbReference type="ARBA" id="ARBA00023277"/>
    </source>
</evidence>
<evidence type="ECO:0000259" key="10">
    <source>
        <dbReference type="PROSITE" id="PS51760"/>
    </source>
</evidence>
<dbReference type="SUPFAM" id="SSF49785">
    <property type="entry name" value="Galactose-binding domain-like"/>
    <property type="match status" value="3"/>
</dbReference>
<dbReference type="InterPro" id="IPR001000">
    <property type="entry name" value="GH10_dom"/>
</dbReference>
<dbReference type="InterPro" id="IPR017853">
    <property type="entry name" value="GH"/>
</dbReference>
<dbReference type="PROSITE" id="PS51760">
    <property type="entry name" value="GH10_2"/>
    <property type="match status" value="1"/>
</dbReference>
<dbReference type="Pfam" id="PF02018">
    <property type="entry name" value="CBM_4_9"/>
    <property type="match status" value="3"/>
</dbReference>
<feature type="domain" description="GH10" evidence="10">
    <location>
        <begin position="547"/>
        <end position="842"/>
    </location>
</feature>
<keyword evidence="3" id="KW-0677">Repeat</keyword>
<dbReference type="PROSITE" id="PS00591">
    <property type="entry name" value="GH10_1"/>
    <property type="match status" value="1"/>
</dbReference>
<keyword evidence="6" id="KW-0326">Glycosidase</keyword>
<evidence type="ECO:0000256" key="9">
    <source>
        <dbReference type="SAM" id="MobiDB-lite"/>
    </source>
</evidence>
<reference evidence="11 12" key="1">
    <citation type="journal article" date="2013" name="BMC Genomics">
        <title>The miniature genome of a carnivorous plant Genlisea aurea contains a low number of genes and short non-coding sequences.</title>
        <authorList>
            <person name="Leushkin E.V."/>
            <person name="Sutormin R.A."/>
            <person name="Nabieva E.R."/>
            <person name="Penin A.A."/>
            <person name="Kondrashov A.S."/>
            <person name="Logacheva M.D."/>
        </authorList>
    </citation>
    <scope>NUCLEOTIDE SEQUENCE [LARGE SCALE GENOMIC DNA]</scope>
</reference>
<dbReference type="Gene3D" id="2.60.120.260">
    <property type="entry name" value="Galactose-binding domain-like"/>
    <property type="match status" value="3"/>
</dbReference>
<name>S8CC73_9LAMI</name>
<keyword evidence="12" id="KW-1185">Reference proteome</keyword>
<dbReference type="FunFam" id="2.60.120.260:FF:000103">
    <property type="entry name" value="Glycosyl hydrolase family 10 protein"/>
    <property type="match status" value="1"/>
</dbReference>
<dbReference type="SUPFAM" id="SSF51445">
    <property type="entry name" value="(Trans)glycosidases"/>
    <property type="match status" value="1"/>
</dbReference>
<evidence type="ECO:0000313" key="11">
    <source>
        <dbReference type="EMBL" id="EPS62016.1"/>
    </source>
</evidence>
<keyword evidence="7" id="KW-0624">Polysaccharide degradation</keyword>
<dbReference type="InterPro" id="IPR008979">
    <property type="entry name" value="Galactose-bd-like_sf"/>
</dbReference>
<feature type="active site" description="Nucleophile" evidence="8">
    <location>
        <position position="777"/>
    </location>
</feature>
<dbReference type="GO" id="GO:0045493">
    <property type="term" value="P:xylan catabolic process"/>
    <property type="evidence" value="ECO:0007669"/>
    <property type="project" value="UniProtKB-KW"/>
</dbReference>
<dbReference type="Pfam" id="PF00331">
    <property type="entry name" value="Glyco_hydro_10"/>
    <property type="match status" value="1"/>
</dbReference>
<dbReference type="SMART" id="SM00633">
    <property type="entry name" value="Glyco_10"/>
    <property type="match status" value="1"/>
</dbReference>
<dbReference type="GO" id="GO:0031176">
    <property type="term" value="F:endo-1,4-beta-xylanase activity"/>
    <property type="evidence" value="ECO:0007669"/>
    <property type="project" value="UniProtKB-ARBA"/>
</dbReference>
<dbReference type="Proteomes" id="UP000015453">
    <property type="component" value="Unassembled WGS sequence"/>
</dbReference>
<dbReference type="InterPro" id="IPR031158">
    <property type="entry name" value="GH10_AS"/>
</dbReference>
<dbReference type="InterPro" id="IPR003305">
    <property type="entry name" value="CenC_carb-bd"/>
</dbReference>
<dbReference type="FunFam" id="3.20.20.80:FF:000104">
    <property type="entry name" value="Endo-1,4-beta-xylanase A"/>
    <property type="match status" value="1"/>
</dbReference>
<organism evidence="11 12">
    <name type="scientific">Genlisea aurea</name>
    <dbReference type="NCBI Taxonomy" id="192259"/>
    <lineage>
        <taxon>Eukaryota</taxon>
        <taxon>Viridiplantae</taxon>
        <taxon>Streptophyta</taxon>
        <taxon>Embryophyta</taxon>
        <taxon>Tracheophyta</taxon>
        <taxon>Spermatophyta</taxon>
        <taxon>Magnoliopsida</taxon>
        <taxon>eudicotyledons</taxon>
        <taxon>Gunneridae</taxon>
        <taxon>Pentapetalae</taxon>
        <taxon>asterids</taxon>
        <taxon>lamiids</taxon>
        <taxon>Lamiales</taxon>
        <taxon>Lentibulariaceae</taxon>
        <taxon>Genlisea</taxon>
    </lineage>
</organism>
<protein>
    <recommendedName>
        <fullName evidence="10">GH10 domain-containing protein</fullName>
    </recommendedName>
</protein>
<evidence type="ECO:0000256" key="4">
    <source>
        <dbReference type="ARBA" id="ARBA00022801"/>
    </source>
</evidence>
<keyword evidence="4" id="KW-0378">Hydrolase</keyword>
<evidence type="ECO:0000256" key="2">
    <source>
        <dbReference type="ARBA" id="ARBA00022651"/>
    </source>
</evidence>
<dbReference type="InterPro" id="IPR044846">
    <property type="entry name" value="GH10"/>
</dbReference>
<evidence type="ECO:0000256" key="1">
    <source>
        <dbReference type="ARBA" id="ARBA00007495"/>
    </source>
</evidence>
<comment type="caution">
    <text evidence="11">The sequence shown here is derived from an EMBL/GenBank/DDBJ whole genome shotgun (WGS) entry which is preliminary data.</text>
</comment>
<gene>
    <name evidence="11" type="ORF">M569_12775</name>
</gene>
<evidence type="ECO:0000313" key="12">
    <source>
        <dbReference type="Proteomes" id="UP000015453"/>
    </source>
</evidence>
<evidence type="ECO:0000256" key="3">
    <source>
        <dbReference type="ARBA" id="ARBA00022737"/>
    </source>
</evidence>
<accession>S8CC73</accession>
<evidence type="ECO:0000256" key="6">
    <source>
        <dbReference type="ARBA" id="ARBA00023295"/>
    </source>
</evidence>
<evidence type="ECO:0000256" key="7">
    <source>
        <dbReference type="ARBA" id="ARBA00023326"/>
    </source>
</evidence>
<sequence length="903" mass="99576">SANLILNHDFSRGLHLWHPNCCHAYIVPEGEELSKLKGPFAVVTNRTESWQGLEQDITQRLLSAPSSYTVCAEVGISGIIPNDDDDDVIATLKLESRDSSVDYIFIGRTRASSMSEKWVRLEGSFSLPTLPTRAVFYIEGPSPGVDILIKSVAIEDRIHGSNQKIGSTSSPDDGEDRNIIQNPDFSDGLNNWSGRGCDISLHDSMAGGSILPKTGKFFVATSNRTQTWNGIQQEITGNVQRKLKYEVTATIRIFGSNGGAAEVRATLWLKLQDLREQYVNIAGVKATDKDWIELQGNFLICGLLLRAVIFFEGPPSGIDILLESLVLKHAAKVSPPPCPPSTQNVAFGVNILTDSNLNDGGGSSNGWFALGNCNLTVQNGSPRVVPPMARSSLGPHQQPLSGRYILVTNRSETWMGPAQMITEKVKLYLTYQVSGWVRVGKQAAKPQTVGIALGVDSQWVNGGQIECGNDDRWHEIGGSFRIETQPAKVMVYAQGPDPGVDLMIAGLQIFPVDRRLRFAKLKSQTDIIRKRDVILKLRSSGSPTKLAGASVRIRQTRTSFPIGSCISRIYVDDEDHAAFFTKNFNWGVFGNELKWYWTEPQQGNLNYDDADYLLGLCTAHDIQVRGHCIFWEVESGLPSWVRDLNRDDLASAVESRMTGLLNRYKGRFRHYDVNNEMLHGSFFKDRLGDSIGAAMFKRAAQLDPSAALFVNDYSVEDGTDPASSPEKYTEQIVRLKEGGADVRGIGIQGHITAPVGPVVCAALDKLACLGLPIWFTELDVASDNEYVRADDLEVMLREGFAHPAMDGMVLWGFWELCMSRENGHLVNAEGEVNEAGRRYLELKKEWSTHVNDGCTDEGGQFSFRGFLGSYEAQVDDPARKLSKSFSFVVEQGGSQPLVLDVDL</sequence>
<dbReference type="Gene3D" id="3.20.20.80">
    <property type="entry name" value="Glycosidases"/>
    <property type="match status" value="1"/>
</dbReference>
<dbReference type="AlphaFoldDB" id="S8CC73"/>
<dbReference type="OrthoDB" id="3055998at2759"/>
<dbReference type="EMBL" id="AUSU01006444">
    <property type="protein sequence ID" value="EPS62016.1"/>
    <property type="molecule type" value="Genomic_DNA"/>
</dbReference>
<feature type="region of interest" description="Disordered" evidence="9">
    <location>
        <begin position="161"/>
        <end position="186"/>
    </location>
</feature>
<dbReference type="PANTHER" id="PTHR31490:SF1">
    <property type="entry name" value="ENDO-1,4-BETA-XYLANASE 1"/>
    <property type="match status" value="1"/>
</dbReference>